<feature type="domain" description="C2H2-type" evidence="6">
    <location>
        <begin position="190"/>
        <end position="212"/>
    </location>
</feature>
<evidence type="ECO:0000256" key="2">
    <source>
        <dbReference type="ARBA" id="ARBA00022737"/>
    </source>
</evidence>
<keyword evidence="8" id="KW-1185">Reference proteome</keyword>
<dbReference type="Proteomes" id="UP001642540">
    <property type="component" value="Unassembled WGS sequence"/>
</dbReference>
<keyword evidence="2" id="KW-0677">Repeat</keyword>
<dbReference type="SMART" id="SM00355">
    <property type="entry name" value="ZnF_C2H2"/>
    <property type="match status" value="5"/>
</dbReference>
<reference evidence="7 8" key="1">
    <citation type="submission" date="2024-08" db="EMBL/GenBank/DDBJ databases">
        <authorList>
            <person name="Cucini C."/>
            <person name="Frati F."/>
        </authorList>
    </citation>
    <scope>NUCLEOTIDE SEQUENCE [LARGE SCALE GENOMIC DNA]</scope>
</reference>
<gene>
    <name evidence="7" type="ORF">ODALV1_LOCUS31687</name>
</gene>
<organism evidence="7 8">
    <name type="scientific">Orchesella dallaii</name>
    <dbReference type="NCBI Taxonomy" id="48710"/>
    <lineage>
        <taxon>Eukaryota</taxon>
        <taxon>Metazoa</taxon>
        <taxon>Ecdysozoa</taxon>
        <taxon>Arthropoda</taxon>
        <taxon>Hexapoda</taxon>
        <taxon>Collembola</taxon>
        <taxon>Entomobryomorpha</taxon>
        <taxon>Entomobryoidea</taxon>
        <taxon>Orchesellidae</taxon>
        <taxon>Orchesellinae</taxon>
        <taxon>Orchesella</taxon>
    </lineage>
</organism>
<keyword evidence="3 5" id="KW-0863">Zinc-finger</keyword>
<dbReference type="SUPFAM" id="SSF57667">
    <property type="entry name" value="beta-beta-alpha zinc fingers"/>
    <property type="match status" value="2"/>
</dbReference>
<accession>A0ABP1SB15</accession>
<keyword evidence="4" id="KW-0862">Zinc</keyword>
<comment type="caution">
    <text evidence="7">The sequence shown here is derived from an EMBL/GenBank/DDBJ whole genome shotgun (WGS) entry which is preliminary data.</text>
</comment>
<evidence type="ECO:0000259" key="6">
    <source>
        <dbReference type="PROSITE" id="PS50157"/>
    </source>
</evidence>
<protein>
    <recommendedName>
        <fullName evidence="6">C2H2-type domain-containing protein</fullName>
    </recommendedName>
</protein>
<feature type="domain" description="C2H2-type" evidence="6">
    <location>
        <begin position="245"/>
        <end position="273"/>
    </location>
</feature>
<evidence type="ECO:0000313" key="8">
    <source>
        <dbReference type="Proteomes" id="UP001642540"/>
    </source>
</evidence>
<dbReference type="Gene3D" id="3.30.160.60">
    <property type="entry name" value="Classic Zinc Finger"/>
    <property type="match status" value="3"/>
</dbReference>
<name>A0ABP1SB15_9HEXA</name>
<sequence>MKLSVCLVCLKTFDGEDLTSEEDGTPCGVPLLTSLSQLEGFRTSLAQKCHRKRKQALPNLLLTSQSQCGEVQTCMMELENDESLFHHNLESQKVEIDPLALEAANNDNALEDNLSSIERQNSEEEAPGRILIGSVMKVETLHQDSSPEPLFKNANDDDIEDSPSELRELEEIPVAERAKTRIKGILYNGYRCPTCSKVLNSESQYHIHYRYHHQHVSCTACGKAFRGNKLLHIHVTRLHQQQGVFTCNMCSKVFNTAYRLDNHLSRMHPSKEQMNHCLQCEVSFRMEHNLKQHVDTIHSPEIYPCPHCPTGAQRFSTSKYLSTHIKLRHPADGRQS</sequence>
<evidence type="ECO:0000256" key="3">
    <source>
        <dbReference type="ARBA" id="ARBA00022771"/>
    </source>
</evidence>
<dbReference type="PANTHER" id="PTHR24379">
    <property type="entry name" value="KRAB AND ZINC FINGER DOMAIN-CONTAINING"/>
    <property type="match status" value="1"/>
</dbReference>
<feature type="domain" description="C2H2-type" evidence="6">
    <location>
        <begin position="275"/>
        <end position="303"/>
    </location>
</feature>
<dbReference type="PROSITE" id="PS00028">
    <property type="entry name" value="ZINC_FINGER_C2H2_1"/>
    <property type="match status" value="3"/>
</dbReference>
<dbReference type="PROSITE" id="PS50157">
    <property type="entry name" value="ZINC_FINGER_C2H2_2"/>
    <property type="match status" value="4"/>
</dbReference>
<feature type="domain" description="C2H2-type" evidence="6">
    <location>
        <begin position="216"/>
        <end position="244"/>
    </location>
</feature>
<dbReference type="InterPro" id="IPR013087">
    <property type="entry name" value="Znf_C2H2_type"/>
</dbReference>
<evidence type="ECO:0000256" key="1">
    <source>
        <dbReference type="ARBA" id="ARBA00022723"/>
    </source>
</evidence>
<evidence type="ECO:0000256" key="4">
    <source>
        <dbReference type="ARBA" id="ARBA00022833"/>
    </source>
</evidence>
<dbReference type="EMBL" id="CAXLJM020000196">
    <property type="protein sequence ID" value="CAL8149275.1"/>
    <property type="molecule type" value="Genomic_DNA"/>
</dbReference>
<dbReference type="InterPro" id="IPR036236">
    <property type="entry name" value="Znf_C2H2_sf"/>
</dbReference>
<evidence type="ECO:0000256" key="5">
    <source>
        <dbReference type="PROSITE-ProRule" id="PRU00042"/>
    </source>
</evidence>
<dbReference type="Pfam" id="PF00096">
    <property type="entry name" value="zf-C2H2"/>
    <property type="match status" value="1"/>
</dbReference>
<keyword evidence="1" id="KW-0479">Metal-binding</keyword>
<proteinExistence type="predicted"/>
<evidence type="ECO:0000313" key="7">
    <source>
        <dbReference type="EMBL" id="CAL8149275.1"/>
    </source>
</evidence>
<dbReference type="PANTHER" id="PTHR24379:SF121">
    <property type="entry name" value="C2H2-TYPE DOMAIN-CONTAINING PROTEIN"/>
    <property type="match status" value="1"/>
</dbReference>